<dbReference type="EMBL" id="VJMJ01000027">
    <property type="protein sequence ID" value="KAF0742489.1"/>
    <property type="molecule type" value="Genomic_DNA"/>
</dbReference>
<dbReference type="Gene3D" id="3.90.1140.10">
    <property type="entry name" value="Cyclic phosphodiesterase"/>
    <property type="match status" value="1"/>
</dbReference>
<dbReference type="PANTHER" id="PTHR37474:SF1">
    <property type="entry name" value="2'-5' RNA LIGASE FAMILY PROTEIN"/>
    <property type="match status" value="1"/>
</dbReference>
<dbReference type="SUPFAM" id="SSF55144">
    <property type="entry name" value="LigT-like"/>
    <property type="match status" value="1"/>
</dbReference>
<dbReference type="VEuPathDB" id="FungiDB:AeMF1_008273"/>
<evidence type="ECO:0000313" key="2">
    <source>
        <dbReference type="EMBL" id="KAF0742489.1"/>
    </source>
</evidence>
<dbReference type="Pfam" id="PF13563">
    <property type="entry name" value="2_5_RNA_ligase2"/>
    <property type="match status" value="1"/>
</dbReference>
<evidence type="ECO:0008006" key="4">
    <source>
        <dbReference type="Google" id="ProtNLM"/>
    </source>
</evidence>
<reference evidence="1 3" key="1">
    <citation type="submission" date="2019-07" db="EMBL/GenBank/DDBJ databases">
        <title>Genomics analysis of Aphanomyces spp. identifies a new class of oomycete effector associated with host adaptation.</title>
        <authorList>
            <person name="Gaulin E."/>
        </authorList>
    </citation>
    <scope>NUCLEOTIDE SEQUENCE [LARGE SCALE GENOMIC DNA]</scope>
    <source>
        <strain evidence="1 3">ATCC 201684</strain>
    </source>
</reference>
<sequence length="199" mass="22343">MSRTPMPPHLAHKSTLAIVLTEKDSPKAYDLVQSVRQVHDKSYQRWPPHINLLYPFLAQPTTQMDTIVERVQAAIQDIPAFQATFPELHHFVHSKKSATLFLQPEPSSTAVQMQQLQAALQAAFPECNYDTRPFVPHMTLGQARGEDAVHNLAHDVNASIEASFGPERTIEWTVSRVVIMERKGNDDPFEIVGEVALKA</sequence>
<comment type="caution">
    <text evidence="1">The sequence shown here is derived from an EMBL/GenBank/DDBJ whole genome shotgun (WGS) entry which is preliminary data.</text>
</comment>
<proteinExistence type="predicted"/>
<dbReference type="EMBL" id="VJMJ01000027">
    <property type="protein sequence ID" value="KAF0742488.1"/>
    <property type="molecule type" value="Genomic_DNA"/>
</dbReference>
<organism evidence="1 3">
    <name type="scientific">Aphanomyces euteiches</name>
    <dbReference type="NCBI Taxonomy" id="100861"/>
    <lineage>
        <taxon>Eukaryota</taxon>
        <taxon>Sar</taxon>
        <taxon>Stramenopiles</taxon>
        <taxon>Oomycota</taxon>
        <taxon>Saprolegniomycetes</taxon>
        <taxon>Saprolegniales</taxon>
        <taxon>Verrucalvaceae</taxon>
        <taxon>Aphanomyces</taxon>
    </lineage>
</organism>
<dbReference type="Proteomes" id="UP000481153">
    <property type="component" value="Unassembled WGS sequence"/>
</dbReference>
<dbReference type="InterPro" id="IPR009097">
    <property type="entry name" value="Cyclic_Pdiesterase"/>
</dbReference>
<dbReference type="PANTHER" id="PTHR37474">
    <property type="entry name" value="RNA LIGASE/CYCLIC NUCLEOTIDE PHOSPHODIESTERASE"/>
    <property type="match status" value="1"/>
</dbReference>
<name>A0A6G0XPW3_9STRA</name>
<accession>A0A6G0XPW3</accession>
<evidence type="ECO:0000313" key="3">
    <source>
        <dbReference type="Proteomes" id="UP000481153"/>
    </source>
</evidence>
<evidence type="ECO:0000313" key="1">
    <source>
        <dbReference type="EMBL" id="KAF0742488.1"/>
    </source>
</evidence>
<dbReference type="AlphaFoldDB" id="A0A6G0XPW3"/>
<keyword evidence="3" id="KW-1185">Reference proteome</keyword>
<gene>
    <name evidence="1" type="ORF">Ae201684_002583</name>
    <name evidence="2" type="ORF">Ae201684_002584</name>
</gene>
<protein>
    <recommendedName>
        <fullName evidence="4">Phosphoesterase HXTX domain-containing protein</fullName>
    </recommendedName>
</protein>